<feature type="domain" description="Glycosyl hydrolase family 95 catalytic" evidence="3">
    <location>
        <begin position="283"/>
        <end position="347"/>
    </location>
</feature>
<gene>
    <name evidence="4" type="ORF">D9758_006696</name>
</gene>
<dbReference type="InterPro" id="IPR027414">
    <property type="entry name" value="GH95_N_dom"/>
</dbReference>
<comment type="caution">
    <text evidence="4">The sequence shown here is derived from an EMBL/GenBank/DDBJ whole genome shotgun (WGS) entry which is preliminary data.</text>
</comment>
<dbReference type="InterPro" id="IPR054363">
    <property type="entry name" value="GH95_cat"/>
</dbReference>
<evidence type="ECO:0008006" key="6">
    <source>
        <dbReference type="Google" id="ProtNLM"/>
    </source>
</evidence>
<dbReference type="Gene3D" id="1.50.10.10">
    <property type="match status" value="1"/>
</dbReference>
<proteinExistence type="predicted"/>
<feature type="domain" description="Glycosyl hydrolase family 95 N-terminal" evidence="2">
    <location>
        <begin position="22"/>
        <end position="258"/>
    </location>
</feature>
<dbReference type="OrthoDB" id="2848340at2759"/>
<keyword evidence="5" id="KW-1185">Reference proteome</keyword>
<evidence type="ECO:0000313" key="4">
    <source>
        <dbReference type="EMBL" id="KAF5365998.1"/>
    </source>
</evidence>
<dbReference type="Pfam" id="PF22124">
    <property type="entry name" value="Glyco_hydro_95_cat"/>
    <property type="match status" value="2"/>
</dbReference>
<dbReference type="Pfam" id="PF14498">
    <property type="entry name" value="Glyco_hyd_65N_2"/>
    <property type="match status" value="1"/>
</dbReference>
<dbReference type="GO" id="GO:0005975">
    <property type="term" value="P:carbohydrate metabolic process"/>
    <property type="evidence" value="ECO:0007669"/>
    <property type="project" value="InterPro"/>
</dbReference>
<dbReference type="PANTHER" id="PTHR31084:SF0">
    <property type="entry name" value="ALPHA-L-FUCOSIDASE 2"/>
    <property type="match status" value="1"/>
</dbReference>
<dbReference type="GO" id="GO:0004560">
    <property type="term" value="F:alpha-L-fucosidase activity"/>
    <property type="evidence" value="ECO:0007669"/>
    <property type="project" value="TreeGrafter"/>
</dbReference>
<evidence type="ECO:0000256" key="1">
    <source>
        <dbReference type="SAM" id="SignalP"/>
    </source>
</evidence>
<dbReference type="InterPro" id="IPR012341">
    <property type="entry name" value="6hp_glycosidase-like_sf"/>
</dbReference>
<keyword evidence="1" id="KW-0732">Signal</keyword>
<feature type="signal peptide" evidence="1">
    <location>
        <begin position="1"/>
        <end position="22"/>
    </location>
</feature>
<protein>
    <recommendedName>
        <fullName evidence="6">Glycoside hydrolase family 95 protein</fullName>
    </recommendedName>
</protein>
<dbReference type="AlphaFoldDB" id="A0A8H5GJ42"/>
<dbReference type="PANTHER" id="PTHR31084">
    <property type="entry name" value="ALPHA-L-FUCOSIDASE 2"/>
    <property type="match status" value="1"/>
</dbReference>
<dbReference type="Gene3D" id="2.70.98.50">
    <property type="entry name" value="putative glycoside hydrolase family protein from bacillus halodurans"/>
    <property type="match status" value="1"/>
</dbReference>
<dbReference type="EMBL" id="JAACJM010000025">
    <property type="protein sequence ID" value="KAF5365998.1"/>
    <property type="molecule type" value="Genomic_DNA"/>
</dbReference>
<sequence length="449" mass="48919">MLLKLSALTFWGVVAHMKSVLTSPSTTMWFNRSEIIPIGNGRLGAMLLGQFPDEVIPLNEDRIWSGSVNDSNNKNCPGALPQIQEFIWQDDLQSAQDMVTDNCMATPLGQQMFQTAGNLILTFPSASISNFNHSLDLTTALATTIYTANGVQFTREAFATNPDNDIVMRFSANESAHVAFTAGFVTPMTDPTVSTSSNILKLTAMGQTVSGLVGYINFVVEVEVTVSGSNATILSGDQTLEVSGADEALMVIAIDTNYIRYDDITGDPQSKVDSTLSAVRGKSFDEILKTHLSDYQPLFSRVSISLGTPSSNSFLPTDLRKNLPGGADVDQDVFSLYTQFGRYLGIALQGTRKLQICKVSGTLLRILAGAANILSTSISRYIILPFVSSENLKTSFFQMNSWLCEPLNIAETLDPLWNLLKDMAERGATTAAEEYNIHRGWVAHHNIGI</sequence>
<dbReference type="Proteomes" id="UP000559256">
    <property type="component" value="Unassembled WGS sequence"/>
</dbReference>
<evidence type="ECO:0000259" key="3">
    <source>
        <dbReference type="Pfam" id="PF22124"/>
    </source>
</evidence>
<evidence type="ECO:0000259" key="2">
    <source>
        <dbReference type="Pfam" id="PF14498"/>
    </source>
</evidence>
<accession>A0A8H5GJ42</accession>
<feature type="domain" description="Glycosyl hydrolase family 95 catalytic" evidence="3">
    <location>
        <begin position="397"/>
        <end position="447"/>
    </location>
</feature>
<evidence type="ECO:0000313" key="5">
    <source>
        <dbReference type="Proteomes" id="UP000559256"/>
    </source>
</evidence>
<feature type="chain" id="PRO_5034803330" description="Glycoside hydrolase family 95 protein" evidence="1">
    <location>
        <begin position="23"/>
        <end position="449"/>
    </location>
</feature>
<reference evidence="4 5" key="1">
    <citation type="journal article" date="2020" name="ISME J.">
        <title>Uncovering the hidden diversity of litter-decomposition mechanisms in mushroom-forming fungi.</title>
        <authorList>
            <person name="Floudas D."/>
            <person name="Bentzer J."/>
            <person name="Ahren D."/>
            <person name="Johansson T."/>
            <person name="Persson P."/>
            <person name="Tunlid A."/>
        </authorList>
    </citation>
    <scope>NUCLEOTIDE SEQUENCE [LARGE SCALE GENOMIC DNA]</scope>
    <source>
        <strain evidence="4 5">CBS 291.85</strain>
    </source>
</reference>
<name>A0A8H5GJ42_9AGAR</name>
<organism evidence="4 5">
    <name type="scientific">Tetrapyrgos nigripes</name>
    <dbReference type="NCBI Taxonomy" id="182062"/>
    <lineage>
        <taxon>Eukaryota</taxon>
        <taxon>Fungi</taxon>
        <taxon>Dikarya</taxon>
        <taxon>Basidiomycota</taxon>
        <taxon>Agaricomycotina</taxon>
        <taxon>Agaricomycetes</taxon>
        <taxon>Agaricomycetidae</taxon>
        <taxon>Agaricales</taxon>
        <taxon>Marasmiineae</taxon>
        <taxon>Marasmiaceae</taxon>
        <taxon>Tetrapyrgos</taxon>
    </lineage>
</organism>